<reference evidence="1 2" key="1">
    <citation type="submission" date="2021-11" db="EMBL/GenBank/DDBJ databases">
        <title>Genomic of Niabella pedocola.</title>
        <authorList>
            <person name="Wu T."/>
        </authorList>
    </citation>
    <scope>NUCLEOTIDE SEQUENCE [LARGE SCALE GENOMIC DNA]</scope>
    <source>
        <strain evidence="1 2">JCM 31011</strain>
    </source>
</reference>
<evidence type="ECO:0000313" key="2">
    <source>
        <dbReference type="Proteomes" id="UP001199816"/>
    </source>
</evidence>
<dbReference type="EMBL" id="JAJNEC010000008">
    <property type="protein sequence ID" value="MCD2426047.1"/>
    <property type="molecule type" value="Genomic_DNA"/>
</dbReference>
<proteinExistence type="predicted"/>
<protein>
    <submittedName>
        <fullName evidence="1">Uncharacterized protein</fullName>
    </submittedName>
</protein>
<keyword evidence="2" id="KW-1185">Reference proteome</keyword>
<dbReference type="RefSeq" id="WP_231008637.1">
    <property type="nucleotide sequence ID" value="NZ_JAJNEC010000008.1"/>
</dbReference>
<gene>
    <name evidence="1" type="ORF">LQ567_24900</name>
</gene>
<organism evidence="1 2">
    <name type="scientific">Niabella pedocola</name>
    <dbReference type="NCBI Taxonomy" id="1752077"/>
    <lineage>
        <taxon>Bacteria</taxon>
        <taxon>Pseudomonadati</taxon>
        <taxon>Bacteroidota</taxon>
        <taxon>Chitinophagia</taxon>
        <taxon>Chitinophagales</taxon>
        <taxon>Chitinophagaceae</taxon>
        <taxon>Niabella</taxon>
    </lineage>
</organism>
<evidence type="ECO:0000313" key="1">
    <source>
        <dbReference type="EMBL" id="MCD2426047.1"/>
    </source>
</evidence>
<sequence>MSVILDDNITQPERDAHQPAFLSNIRFTADAIVHLAERTNRLNISEWIWHIEIIDGREWYIVTDKKA</sequence>
<name>A0ABS8Q0I2_9BACT</name>
<dbReference type="Proteomes" id="UP001199816">
    <property type="component" value="Unassembled WGS sequence"/>
</dbReference>
<comment type="caution">
    <text evidence="1">The sequence shown here is derived from an EMBL/GenBank/DDBJ whole genome shotgun (WGS) entry which is preliminary data.</text>
</comment>
<accession>A0ABS8Q0I2</accession>